<dbReference type="EMBL" id="CP017037">
    <property type="protein sequence ID" value="AOH39121.1"/>
    <property type="molecule type" value="Genomic_DNA"/>
</dbReference>
<protein>
    <recommendedName>
        <fullName evidence="7 18">Phosphatidate cytidylyltransferase</fullName>
        <ecNumber evidence="6 18">2.7.7.41</ecNumber>
    </recommendedName>
</protein>
<keyword evidence="8" id="KW-1003">Cell membrane</keyword>
<evidence type="ECO:0000256" key="4">
    <source>
        <dbReference type="ARBA" id="ARBA00005189"/>
    </source>
</evidence>
<keyword evidence="12 18" id="KW-0548">Nucleotidyltransferase</keyword>
<sequence>MRMRVITAVIGIVAILLLVWAGNWLFTAACLTMGLLAYREYYQMIKNAGITLYDTYSYLAVFCIIISANFHSVPLFYAITSGCFIALFLVTLRAGYEDMQSLFYTVIGSLYIGIGVGSLVLLRGVSGLIPQNLVSIHSGIFLILFAFISTWASDSFAYLVGSRWGRTSLAPQISPNKTVEGLIGGVIGTILLGVVFSWGVGYSLIHSVILSSLLSIMAPIGDLFESYMKRVCGVKDSGHLLPGHGGVLDRFDSLFFVAPTMVTFLIIVSHI</sequence>
<dbReference type="Proteomes" id="UP000266262">
    <property type="component" value="Unassembled WGS sequence"/>
</dbReference>
<evidence type="ECO:0000256" key="16">
    <source>
        <dbReference type="ARBA" id="ARBA00023209"/>
    </source>
</evidence>
<feature type="transmembrane region" description="Helical" evidence="19">
    <location>
        <begin position="102"/>
        <end position="122"/>
    </location>
</feature>
<comment type="pathway">
    <text evidence="4">Lipid metabolism.</text>
</comment>
<evidence type="ECO:0000256" key="2">
    <source>
        <dbReference type="ARBA" id="ARBA00004651"/>
    </source>
</evidence>
<dbReference type="OrthoDB" id="9799199at2"/>
<evidence type="ECO:0000256" key="8">
    <source>
        <dbReference type="ARBA" id="ARBA00022475"/>
    </source>
</evidence>
<evidence type="ECO:0000256" key="10">
    <source>
        <dbReference type="ARBA" id="ARBA00022679"/>
    </source>
</evidence>
<evidence type="ECO:0000256" key="5">
    <source>
        <dbReference type="ARBA" id="ARBA00010185"/>
    </source>
</evidence>
<dbReference type="PROSITE" id="PS01315">
    <property type="entry name" value="CDS"/>
    <property type="match status" value="1"/>
</dbReference>
<evidence type="ECO:0000256" key="6">
    <source>
        <dbReference type="ARBA" id="ARBA00012487"/>
    </source>
</evidence>
<accession>A0A1B3WDT1</accession>
<keyword evidence="17" id="KW-1208">Phospholipid metabolism</keyword>
<dbReference type="GO" id="GO:0004605">
    <property type="term" value="F:phosphatidate cytidylyltransferase activity"/>
    <property type="evidence" value="ECO:0007669"/>
    <property type="project" value="UniProtKB-EC"/>
</dbReference>
<reference evidence="22" key="2">
    <citation type="submission" date="2016-08" db="EMBL/GenBank/DDBJ databases">
        <authorList>
            <person name="Holder M.E."/>
            <person name="Ajami N.J."/>
            <person name="Petrosino J.F."/>
        </authorList>
    </citation>
    <scope>NUCLEOTIDE SEQUENCE [LARGE SCALE GENOMIC DNA]</scope>
    <source>
        <strain evidence="22">F0677</strain>
    </source>
</reference>
<name>A0A1B3WDT1_9FIRM</name>
<dbReference type="EMBL" id="QWKU01000001">
    <property type="protein sequence ID" value="RID94974.1"/>
    <property type="molecule type" value="Genomic_DNA"/>
</dbReference>
<evidence type="ECO:0000256" key="1">
    <source>
        <dbReference type="ARBA" id="ARBA00001698"/>
    </source>
</evidence>
<evidence type="ECO:0000256" key="13">
    <source>
        <dbReference type="ARBA" id="ARBA00022989"/>
    </source>
</evidence>
<reference evidence="21 23" key="3">
    <citation type="submission" date="2018-08" db="EMBL/GenBank/DDBJ databases">
        <title>Draft genome sequence of Dialister pneumosintes KCOM 1685.</title>
        <authorList>
            <person name="Kook J.-K."/>
            <person name="Park S.-N."/>
            <person name="Lim Y.K."/>
        </authorList>
    </citation>
    <scope>NUCLEOTIDE SEQUENCE [LARGE SCALE GENOMIC DNA]</scope>
    <source>
        <strain evidence="21 23">KCOM 1685</strain>
    </source>
</reference>
<keyword evidence="16" id="KW-0594">Phospholipid biosynthesis</keyword>
<evidence type="ECO:0000256" key="19">
    <source>
        <dbReference type="SAM" id="Phobius"/>
    </source>
</evidence>
<evidence type="ECO:0000313" key="22">
    <source>
        <dbReference type="Proteomes" id="UP000094757"/>
    </source>
</evidence>
<dbReference type="EC" id="2.7.7.41" evidence="6 18"/>
<evidence type="ECO:0000256" key="11">
    <source>
        <dbReference type="ARBA" id="ARBA00022692"/>
    </source>
</evidence>
<dbReference type="GO" id="GO:0016024">
    <property type="term" value="P:CDP-diacylglycerol biosynthetic process"/>
    <property type="evidence" value="ECO:0007669"/>
    <property type="project" value="UniProtKB-UniPathway"/>
</dbReference>
<dbReference type="PANTHER" id="PTHR46382">
    <property type="entry name" value="PHOSPHATIDATE CYTIDYLYLTRANSFERASE"/>
    <property type="match status" value="1"/>
</dbReference>
<keyword evidence="15 19" id="KW-0472">Membrane</keyword>
<evidence type="ECO:0000256" key="3">
    <source>
        <dbReference type="ARBA" id="ARBA00005119"/>
    </source>
</evidence>
<keyword evidence="14" id="KW-0443">Lipid metabolism</keyword>
<evidence type="ECO:0000313" key="20">
    <source>
        <dbReference type="EMBL" id="AOH39121.1"/>
    </source>
</evidence>
<comment type="catalytic activity">
    <reaction evidence="1 18">
        <text>a 1,2-diacyl-sn-glycero-3-phosphate + CTP + H(+) = a CDP-1,2-diacyl-sn-glycerol + diphosphate</text>
        <dbReference type="Rhea" id="RHEA:16229"/>
        <dbReference type="ChEBI" id="CHEBI:15378"/>
        <dbReference type="ChEBI" id="CHEBI:33019"/>
        <dbReference type="ChEBI" id="CHEBI:37563"/>
        <dbReference type="ChEBI" id="CHEBI:58332"/>
        <dbReference type="ChEBI" id="CHEBI:58608"/>
        <dbReference type="EC" id="2.7.7.41"/>
    </reaction>
</comment>
<feature type="transmembrane region" description="Helical" evidence="19">
    <location>
        <begin position="6"/>
        <end position="38"/>
    </location>
</feature>
<dbReference type="GO" id="GO:0005886">
    <property type="term" value="C:plasma membrane"/>
    <property type="evidence" value="ECO:0007669"/>
    <property type="project" value="UniProtKB-SubCell"/>
</dbReference>
<dbReference type="KEGG" id="dpn:BCB69_03550"/>
<proteinExistence type="inferred from homology"/>
<feature type="transmembrane region" description="Helical" evidence="19">
    <location>
        <begin position="50"/>
        <end position="70"/>
    </location>
</feature>
<keyword evidence="9" id="KW-0444">Lipid biosynthesis</keyword>
<feature type="transmembrane region" description="Helical" evidence="19">
    <location>
        <begin position="181"/>
        <end position="198"/>
    </location>
</feature>
<feature type="transmembrane region" description="Helical" evidence="19">
    <location>
        <begin position="134"/>
        <end position="160"/>
    </location>
</feature>
<keyword evidence="13 19" id="KW-1133">Transmembrane helix</keyword>
<evidence type="ECO:0000256" key="18">
    <source>
        <dbReference type="RuleBase" id="RU003938"/>
    </source>
</evidence>
<comment type="pathway">
    <text evidence="3 18">Phospholipid metabolism; CDP-diacylglycerol biosynthesis; CDP-diacylglycerol from sn-glycerol 3-phosphate: step 3/3.</text>
</comment>
<dbReference type="PANTHER" id="PTHR46382:SF1">
    <property type="entry name" value="PHOSPHATIDATE CYTIDYLYLTRANSFERASE"/>
    <property type="match status" value="1"/>
</dbReference>
<evidence type="ECO:0000256" key="14">
    <source>
        <dbReference type="ARBA" id="ARBA00023098"/>
    </source>
</evidence>
<evidence type="ECO:0000313" key="21">
    <source>
        <dbReference type="EMBL" id="RID94974.1"/>
    </source>
</evidence>
<evidence type="ECO:0000256" key="12">
    <source>
        <dbReference type="ARBA" id="ARBA00022695"/>
    </source>
</evidence>
<evidence type="ECO:0000256" key="9">
    <source>
        <dbReference type="ARBA" id="ARBA00022516"/>
    </source>
</evidence>
<keyword evidence="10 18" id="KW-0808">Transferase</keyword>
<dbReference type="InterPro" id="IPR000374">
    <property type="entry name" value="PC_trans"/>
</dbReference>
<evidence type="ECO:0000256" key="17">
    <source>
        <dbReference type="ARBA" id="ARBA00023264"/>
    </source>
</evidence>
<dbReference type="Pfam" id="PF01148">
    <property type="entry name" value="CTP_transf_1"/>
    <property type="match status" value="1"/>
</dbReference>
<gene>
    <name evidence="20" type="ORF">BCB69_03550</name>
    <name evidence="21" type="ORF">DX915_05790</name>
</gene>
<comment type="similarity">
    <text evidence="5 18">Belongs to the CDS family.</text>
</comment>
<evidence type="ECO:0000313" key="23">
    <source>
        <dbReference type="Proteomes" id="UP000266262"/>
    </source>
</evidence>
<feature type="transmembrane region" description="Helical" evidence="19">
    <location>
        <begin position="76"/>
        <end position="95"/>
    </location>
</feature>
<evidence type="ECO:0000256" key="7">
    <source>
        <dbReference type="ARBA" id="ARBA00019373"/>
    </source>
</evidence>
<reference evidence="20" key="1">
    <citation type="submission" date="2016-08" db="EMBL/GenBank/DDBJ databases">
        <authorList>
            <person name="Seilhamer J.J."/>
        </authorList>
    </citation>
    <scope>NUCLEOTIDE SEQUENCE [LARGE SCALE GENOMIC DNA]</scope>
    <source>
        <strain evidence="20">F0677</strain>
    </source>
</reference>
<organism evidence="20 22">
    <name type="scientific">Dialister pneumosintes</name>
    <dbReference type="NCBI Taxonomy" id="39950"/>
    <lineage>
        <taxon>Bacteria</taxon>
        <taxon>Bacillati</taxon>
        <taxon>Bacillota</taxon>
        <taxon>Negativicutes</taxon>
        <taxon>Veillonellales</taxon>
        <taxon>Veillonellaceae</taxon>
        <taxon>Dialister</taxon>
    </lineage>
</organism>
<keyword evidence="23" id="KW-1185">Reference proteome</keyword>
<dbReference type="AlphaFoldDB" id="A0A1B3WDT1"/>
<keyword evidence="11 18" id="KW-0812">Transmembrane</keyword>
<dbReference type="PROSITE" id="PS51257">
    <property type="entry name" value="PROKAR_LIPOPROTEIN"/>
    <property type="match status" value="1"/>
</dbReference>
<dbReference type="STRING" id="39950.BCB69_03550"/>
<dbReference type="Proteomes" id="UP000094757">
    <property type="component" value="Chromosome"/>
</dbReference>
<comment type="subcellular location">
    <subcellularLocation>
        <location evidence="2">Cell membrane</location>
        <topology evidence="2">Multi-pass membrane protein</topology>
    </subcellularLocation>
</comment>
<dbReference type="UniPathway" id="UPA00557">
    <property type="reaction ID" value="UER00614"/>
</dbReference>
<evidence type="ECO:0000256" key="15">
    <source>
        <dbReference type="ARBA" id="ARBA00023136"/>
    </source>
</evidence>
<dbReference type="RefSeq" id="WP_069177021.1">
    <property type="nucleotide sequence ID" value="NZ_CP017037.1"/>
</dbReference>